<proteinExistence type="predicted"/>
<evidence type="ECO:0000313" key="1">
    <source>
        <dbReference type="EMBL" id="KKK51429.1"/>
    </source>
</evidence>
<accession>A0A0F8YBD8</accession>
<sequence length="75" mass="8578">MSRKWKQGDWEIHLNTTGATTGVGWCLRHTACGNEKGYEEDDKGHCSCSNGVCYHCKVEVPDEVKGFFELVKWKR</sequence>
<dbReference type="EMBL" id="LAZR01067511">
    <property type="protein sequence ID" value="KKK51429.1"/>
    <property type="molecule type" value="Genomic_DNA"/>
</dbReference>
<dbReference type="AlphaFoldDB" id="A0A0F8YBD8"/>
<reference evidence="1" key="1">
    <citation type="journal article" date="2015" name="Nature">
        <title>Complex archaea that bridge the gap between prokaryotes and eukaryotes.</title>
        <authorList>
            <person name="Spang A."/>
            <person name="Saw J.H."/>
            <person name="Jorgensen S.L."/>
            <person name="Zaremba-Niedzwiedzka K."/>
            <person name="Martijn J."/>
            <person name="Lind A.E."/>
            <person name="van Eijk R."/>
            <person name="Schleper C."/>
            <person name="Guy L."/>
            <person name="Ettema T.J."/>
        </authorList>
    </citation>
    <scope>NUCLEOTIDE SEQUENCE</scope>
</reference>
<comment type="caution">
    <text evidence="1">The sequence shown here is derived from an EMBL/GenBank/DDBJ whole genome shotgun (WGS) entry which is preliminary data.</text>
</comment>
<gene>
    <name evidence="1" type="ORF">LCGC14_3115030</name>
</gene>
<organism evidence="1">
    <name type="scientific">marine sediment metagenome</name>
    <dbReference type="NCBI Taxonomy" id="412755"/>
    <lineage>
        <taxon>unclassified sequences</taxon>
        <taxon>metagenomes</taxon>
        <taxon>ecological metagenomes</taxon>
    </lineage>
</organism>
<name>A0A0F8YBD8_9ZZZZ</name>
<protein>
    <submittedName>
        <fullName evidence="1">Uncharacterized protein</fullName>
    </submittedName>
</protein>